<evidence type="ECO:0000313" key="1">
    <source>
        <dbReference type="EMBL" id="TDR20535.1"/>
    </source>
</evidence>
<evidence type="ECO:0000313" key="2">
    <source>
        <dbReference type="Proteomes" id="UP000295724"/>
    </source>
</evidence>
<dbReference type="EMBL" id="SNZB01000003">
    <property type="protein sequence ID" value="TDR20535.1"/>
    <property type="molecule type" value="Genomic_DNA"/>
</dbReference>
<gene>
    <name evidence="1" type="ORF">C8D91_1509</name>
</gene>
<comment type="caution">
    <text evidence="1">The sequence shown here is derived from an EMBL/GenBank/DDBJ whole genome shotgun (WGS) entry which is preliminary data.</text>
</comment>
<dbReference type="Proteomes" id="UP000295724">
    <property type="component" value="Unassembled WGS sequence"/>
</dbReference>
<reference evidence="1 2" key="1">
    <citation type="submission" date="2019-03" db="EMBL/GenBank/DDBJ databases">
        <title>Genomic Encyclopedia of Type Strains, Phase IV (KMG-IV): sequencing the most valuable type-strain genomes for metagenomic binning, comparative biology and taxonomic classification.</title>
        <authorList>
            <person name="Goeker M."/>
        </authorList>
    </citation>
    <scope>NUCLEOTIDE SEQUENCE [LARGE SCALE GENOMIC DNA]</scope>
    <source>
        <strain evidence="1 2">DSM 25488</strain>
    </source>
</reference>
<dbReference type="AlphaFoldDB" id="A0A4R6XLM7"/>
<accession>A0A4R6XLM7</accession>
<name>A0A4R6XLM7_9GAMM</name>
<protein>
    <submittedName>
        <fullName evidence="1">Uncharacterized protein</fullName>
    </submittedName>
</protein>
<proteinExistence type="predicted"/>
<keyword evidence="2" id="KW-1185">Reference proteome</keyword>
<dbReference type="RefSeq" id="WP_099018376.1">
    <property type="nucleotide sequence ID" value="NZ_NIHB01000001.1"/>
</dbReference>
<organism evidence="1 2">
    <name type="scientific">Marinicella litoralis</name>
    <dbReference type="NCBI Taxonomy" id="644220"/>
    <lineage>
        <taxon>Bacteria</taxon>
        <taxon>Pseudomonadati</taxon>
        <taxon>Pseudomonadota</taxon>
        <taxon>Gammaproteobacteria</taxon>
        <taxon>Lysobacterales</taxon>
        <taxon>Marinicellaceae</taxon>
        <taxon>Marinicella</taxon>
    </lineage>
</organism>
<dbReference type="PROSITE" id="PS51257">
    <property type="entry name" value="PROKAR_LIPOPROTEIN"/>
    <property type="match status" value="1"/>
</dbReference>
<dbReference type="OrthoDB" id="6196416at2"/>
<sequence>MKKFIVAVIICSLLVACGGRMTKKKSLDHSLYQYAKVMRWADYNTALTFFSPNIDKEHKPTVLEIERLKQFNVSSYVAAPIMPGASENEIIQDVQIKLYNLHTKRERVVVDRQVWEYDSDAKTWWLTSGLPQLVTDR</sequence>